<dbReference type="OrthoDB" id="8584394at2"/>
<dbReference type="SUPFAM" id="SSF48452">
    <property type="entry name" value="TPR-like"/>
    <property type="match status" value="1"/>
</dbReference>
<reference evidence="3" key="1">
    <citation type="submission" date="2016-10" db="EMBL/GenBank/DDBJ databases">
        <authorList>
            <person name="Varghese N."/>
            <person name="Submissions S."/>
        </authorList>
    </citation>
    <scope>NUCLEOTIDE SEQUENCE [LARGE SCALE GENOMIC DNA]</scope>
    <source>
        <strain evidence="3">CGMCC 1.3431</strain>
    </source>
</reference>
<protein>
    <recommendedName>
        <fullName evidence="4">Tetratricopeptide repeat-containing protein</fullName>
    </recommendedName>
</protein>
<dbReference type="Proteomes" id="UP000199150">
    <property type="component" value="Unassembled WGS sequence"/>
</dbReference>
<dbReference type="STRING" id="260084.SAMN02927928_1812"/>
<keyword evidence="1" id="KW-0732">Signal</keyword>
<evidence type="ECO:0000313" key="3">
    <source>
        <dbReference type="Proteomes" id="UP000199150"/>
    </source>
</evidence>
<evidence type="ECO:0000256" key="1">
    <source>
        <dbReference type="SAM" id="SignalP"/>
    </source>
</evidence>
<keyword evidence="3" id="KW-1185">Reference proteome</keyword>
<feature type="chain" id="PRO_5011791963" description="Tetratricopeptide repeat-containing protein" evidence="1">
    <location>
        <begin position="21"/>
        <end position="421"/>
    </location>
</feature>
<sequence length="421" mass="45394">MKRLILVSTLIMVLAATAQAQTVDPASDLGRFRTLRGDGMTALDKGDTATALDDFDKAQAILPDSPSIPLLRAQVFLAQKRKSEARAALLDYLKRGNQLDLAKNTDFNAVWNTDLENQLQLNQTTVGDMEGLTALKGFNIVEGLAYLPDQQQLYLTSIHDGKVIAMSPEGARDVINFRPGVAAYGLGLRDGTLYAATVHSRLTQGYDAAKPINSKIVAFSAADGKVLRAVSDPAKKDREFGHLLLGRDDLYVTDTAHGEVLRLTGYGDTLETLIPEGYMDSPQGLAENADATALMVTDFTSGLYRVDLTTGAMARLLPPADGNLLGITSLSRYGNDLIAVQNGLKPNRILRLHMSADWNQVDSVEILLRSPKLLSQPTQGTVSGDEFVFVADSQWSNLDDQGNAKSDAPAPAVIGVIKLKP</sequence>
<proteinExistence type="predicted"/>
<name>A0A1G4RDT5_9CAUL</name>
<feature type="signal peptide" evidence="1">
    <location>
        <begin position="1"/>
        <end position="20"/>
    </location>
</feature>
<evidence type="ECO:0008006" key="4">
    <source>
        <dbReference type="Google" id="ProtNLM"/>
    </source>
</evidence>
<dbReference type="AlphaFoldDB" id="A0A1G4RDT5"/>
<dbReference type="SUPFAM" id="SSF101898">
    <property type="entry name" value="NHL repeat"/>
    <property type="match status" value="1"/>
</dbReference>
<organism evidence="2 3">
    <name type="scientific">Asticcacaulis taihuensis</name>
    <dbReference type="NCBI Taxonomy" id="260084"/>
    <lineage>
        <taxon>Bacteria</taxon>
        <taxon>Pseudomonadati</taxon>
        <taxon>Pseudomonadota</taxon>
        <taxon>Alphaproteobacteria</taxon>
        <taxon>Caulobacterales</taxon>
        <taxon>Caulobacteraceae</taxon>
        <taxon>Asticcacaulis</taxon>
    </lineage>
</organism>
<gene>
    <name evidence="2" type="ORF">SAMN02927928_1812</name>
</gene>
<evidence type="ECO:0000313" key="2">
    <source>
        <dbReference type="EMBL" id="SCW54936.1"/>
    </source>
</evidence>
<dbReference type="RefSeq" id="WP_090646686.1">
    <property type="nucleotide sequence ID" value="NZ_CBCRYE010000004.1"/>
</dbReference>
<dbReference type="Gene3D" id="1.25.40.10">
    <property type="entry name" value="Tetratricopeptide repeat domain"/>
    <property type="match status" value="1"/>
</dbReference>
<dbReference type="InterPro" id="IPR011990">
    <property type="entry name" value="TPR-like_helical_dom_sf"/>
</dbReference>
<dbReference type="Gene3D" id="2.120.10.30">
    <property type="entry name" value="TolB, C-terminal domain"/>
    <property type="match status" value="1"/>
</dbReference>
<accession>A0A1G4RDT5</accession>
<dbReference type="EMBL" id="FMTS01000002">
    <property type="protein sequence ID" value="SCW54936.1"/>
    <property type="molecule type" value="Genomic_DNA"/>
</dbReference>
<dbReference type="InterPro" id="IPR011042">
    <property type="entry name" value="6-blade_b-propeller_TolB-like"/>
</dbReference>